<dbReference type="EC" id="1.1.1.79" evidence="4"/>
<evidence type="ECO:0000256" key="5">
    <source>
        <dbReference type="RuleBase" id="RU003719"/>
    </source>
</evidence>
<dbReference type="InterPro" id="IPR050223">
    <property type="entry name" value="D-isomer_2-hydroxyacid_DH"/>
</dbReference>
<name>A0AAN7FG14_QUERU</name>
<dbReference type="GO" id="GO:0016618">
    <property type="term" value="F:hydroxypyruvate reductase [NAD(P)H] activity"/>
    <property type="evidence" value="ECO:0007669"/>
    <property type="project" value="TreeGrafter"/>
</dbReference>
<evidence type="ECO:0000256" key="4">
    <source>
        <dbReference type="ARBA" id="ARBA00066661"/>
    </source>
</evidence>
<accession>A0AAN7FG14</accession>
<evidence type="ECO:0000259" key="7">
    <source>
        <dbReference type="Pfam" id="PF02826"/>
    </source>
</evidence>
<evidence type="ECO:0000256" key="2">
    <source>
        <dbReference type="ARBA" id="ARBA00023002"/>
    </source>
</evidence>
<reference evidence="8 9" key="1">
    <citation type="journal article" date="2023" name="G3 (Bethesda)">
        <title>A haplotype-resolved chromosome-scale genome for Quercus rubra L. provides insights into the genetics of adaptive traits for red oak species.</title>
        <authorList>
            <person name="Kapoor B."/>
            <person name="Jenkins J."/>
            <person name="Schmutz J."/>
            <person name="Zhebentyayeva T."/>
            <person name="Kuelheim C."/>
            <person name="Coggeshall M."/>
            <person name="Heim C."/>
            <person name="Lasky J.R."/>
            <person name="Leites L."/>
            <person name="Islam-Faridi N."/>
            <person name="Romero-Severson J."/>
            <person name="DeLeo V.L."/>
            <person name="Lucas S.M."/>
            <person name="Lazic D."/>
            <person name="Gailing O."/>
            <person name="Carlson J."/>
            <person name="Staton M."/>
        </authorList>
    </citation>
    <scope>NUCLEOTIDE SEQUENCE [LARGE SCALE GENOMIC DNA]</scope>
    <source>
        <strain evidence="8">Pseudo-F2</strain>
    </source>
</reference>
<comment type="caution">
    <text evidence="8">The sequence shown here is derived from an EMBL/GenBank/DDBJ whole genome shotgun (WGS) entry which is preliminary data.</text>
</comment>
<evidence type="ECO:0000313" key="8">
    <source>
        <dbReference type="EMBL" id="KAK4590676.1"/>
    </source>
</evidence>
<dbReference type="SUPFAM" id="SSF51735">
    <property type="entry name" value="NAD(P)-binding Rossmann-fold domains"/>
    <property type="match status" value="1"/>
</dbReference>
<gene>
    <name evidence="8" type="ORF">RGQ29_021017</name>
</gene>
<dbReference type="CDD" id="cd12156">
    <property type="entry name" value="HPPR"/>
    <property type="match status" value="1"/>
</dbReference>
<dbReference type="Pfam" id="PF02826">
    <property type="entry name" value="2-Hacid_dh_C"/>
    <property type="match status" value="1"/>
</dbReference>
<dbReference type="GO" id="GO:0051287">
    <property type="term" value="F:NAD binding"/>
    <property type="evidence" value="ECO:0007669"/>
    <property type="project" value="InterPro"/>
</dbReference>
<proteinExistence type="inferred from homology"/>
<feature type="domain" description="D-isomer specific 2-hydroxyacid dehydrogenase NAD-binding" evidence="7">
    <location>
        <begin position="109"/>
        <end position="281"/>
    </location>
</feature>
<dbReference type="Pfam" id="PF00389">
    <property type="entry name" value="2-Hacid_dh"/>
    <property type="match status" value="1"/>
</dbReference>
<dbReference type="SUPFAM" id="SSF52283">
    <property type="entry name" value="Formate/glycerate dehydrogenase catalytic domain-like"/>
    <property type="match status" value="1"/>
</dbReference>
<keyword evidence="2 5" id="KW-0560">Oxidoreductase</keyword>
<evidence type="ECO:0000256" key="3">
    <source>
        <dbReference type="ARBA" id="ARBA00023027"/>
    </source>
</evidence>
<dbReference type="InterPro" id="IPR006140">
    <property type="entry name" value="D-isomer_DH_NAD-bd"/>
</dbReference>
<keyword evidence="3" id="KW-0520">NAD</keyword>
<organism evidence="8 9">
    <name type="scientific">Quercus rubra</name>
    <name type="common">Northern red oak</name>
    <name type="synonym">Quercus borealis</name>
    <dbReference type="NCBI Taxonomy" id="3512"/>
    <lineage>
        <taxon>Eukaryota</taxon>
        <taxon>Viridiplantae</taxon>
        <taxon>Streptophyta</taxon>
        <taxon>Embryophyta</taxon>
        <taxon>Tracheophyta</taxon>
        <taxon>Spermatophyta</taxon>
        <taxon>Magnoliopsida</taxon>
        <taxon>eudicotyledons</taxon>
        <taxon>Gunneridae</taxon>
        <taxon>Pentapetalae</taxon>
        <taxon>rosids</taxon>
        <taxon>fabids</taxon>
        <taxon>Fagales</taxon>
        <taxon>Fagaceae</taxon>
        <taxon>Quercus</taxon>
    </lineage>
</organism>
<dbReference type="PANTHER" id="PTHR10996:SF178">
    <property type="entry name" value="2-HYDROXYACID DEHYDROGENASE YGL185C-RELATED"/>
    <property type="match status" value="1"/>
</dbReference>
<dbReference type="EMBL" id="JAXUIC010000005">
    <property type="protein sequence ID" value="KAK4590676.1"/>
    <property type="molecule type" value="Genomic_DNA"/>
</dbReference>
<dbReference type="PROSITE" id="PS00065">
    <property type="entry name" value="D_2_HYDROXYACID_DH_1"/>
    <property type="match status" value="1"/>
</dbReference>
<dbReference type="GO" id="GO:0005829">
    <property type="term" value="C:cytosol"/>
    <property type="evidence" value="ECO:0007669"/>
    <property type="project" value="TreeGrafter"/>
</dbReference>
<dbReference type="InterPro" id="IPR006139">
    <property type="entry name" value="D-isomer_2_OHA_DH_cat_dom"/>
</dbReference>
<sequence>MESIDVLMLCPMISYLEQELDRRFNVLKLWTAPEKSQFIKDHSATIRAIAGDGGHGADAEMIEALPRLEIVSSFSVGVDKIDLEKCREKGIRVTYTPDVLTDEVADLAIGLIMAVLRRLCESDRYVRSGKWKKGDFKLTTKFTGKTVGIIGLGRIGMAIAKRAEAFNCPICYYSRTEKPDTKYKYYPSVLELASNCEILVVACSLTAETRHIVNREVMNALGPKGVLINIGRGPHIDEPELVSALVEGRLGGAGLDVYEHEPEVPEELFGLENVVLLPHVGTATVETRKAMADLVVGNLEAHFSNKPLLTPLV</sequence>
<dbReference type="GO" id="GO:0009853">
    <property type="term" value="P:photorespiration"/>
    <property type="evidence" value="ECO:0007669"/>
    <property type="project" value="UniProtKB-ARBA"/>
</dbReference>
<dbReference type="FunFam" id="3.40.50.720:FF:000213">
    <property type="entry name" value="Putative 2-hydroxyacid dehydrogenase"/>
    <property type="match status" value="1"/>
</dbReference>
<dbReference type="InterPro" id="IPR029752">
    <property type="entry name" value="D-isomer_DH_CS1"/>
</dbReference>
<evidence type="ECO:0000259" key="6">
    <source>
        <dbReference type="Pfam" id="PF00389"/>
    </source>
</evidence>
<protein>
    <recommendedName>
        <fullName evidence="4">glyoxylate reductase (NADP(+))</fullName>
        <ecNumber evidence="4">1.1.1.79</ecNumber>
    </recommendedName>
</protein>
<dbReference type="Proteomes" id="UP001324115">
    <property type="component" value="Unassembled WGS sequence"/>
</dbReference>
<keyword evidence="1" id="KW-0521">NADP</keyword>
<dbReference type="InterPro" id="IPR036291">
    <property type="entry name" value="NAD(P)-bd_dom_sf"/>
</dbReference>
<evidence type="ECO:0000313" key="9">
    <source>
        <dbReference type="Proteomes" id="UP001324115"/>
    </source>
</evidence>
<feature type="domain" description="D-isomer specific 2-hydroxyacid dehydrogenase catalytic" evidence="6">
    <location>
        <begin position="23"/>
        <end position="310"/>
    </location>
</feature>
<dbReference type="PANTHER" id="PTHR10996">
    <property type="entry name" value="2-HYDROXYACID DEHYDROGENASE-RELATED"/>
    <property type="match status" value="1"/>
</dbReference>
<dbReference type="AlphaFoldDB" id="A0AAN7FG14"/>
<comment type="similarity">
    <text evidence="5">Belongs to the D-isomer specific 2-hydroxyacid dehydrogenase family.</text>
</comment>
<dbReference type="GO" id="GO:0030267">
    <property type="term" value="F:glyoxylate reductase (NADPH) activity"/>
    <property type="evidence" value="ECO:0007669"/>
    <property type="project" value="UniProtKB-EC"/>
</dbReference>
<dbReference type="Gene3D" id="3.40.50.720">
    <property type="entry name" value="NAD(P)-binding Rossmann-like Domain"/>
    <property type="match status" value="2"/>
</dbReference>
<keyword evidence="9" id="KW-1185">Reference proteome</keyword>
<evidence type="ECO:0000256" key="1">
    <source>
        <dbReference type="ARBA" id="ARBA00022857"/>
    </source>
</evidence>